<feature type="transmembrane region" description="Helical" evidence="1">
    <location>
        <begin position="6"/>
        <end position="25"/>
    </location>
</feature>
<evidence type="ECO:0000256" key="1">
    <source>
        <dbReference type="SAM" id="Phobius"/>
    </source>
</evidence>
<name>A0A6C0KXN7_9ZZZZ</name>
<organism evidence="2">
    <name type="scientific">viral metagenome</name>
    <dbReference type="NCBI Taxonomy" id="1070528"/>
    <lineage>
        <taxon>unclassified sequences</taxon>
        <taxon>metagenomes</taxon>
        <taxon>organismal metagenomes</taxon>
    </lineage>
</organism>
<reference evidence="2" key="1">
    <citation type="journal article" date="2020" name="Nature">
        <title>Giant virus diversity and host interactions through global metagenomics.</title>
        <authorList>
            <person name="Schulz F."/>
            <person name="Roux S."/>
            <person name="Paez-Espino D."/>
            <person name="Jungbluth S."/>
            <person name="Walsh D.A."/>
            <person name="Denef V.J."/>
            <person name="McMahon K.D."/>
            <person name="Konstantinidis K.T."/>
            <person name="Eloe-Fadrosh E.A."/>
            <person name="Kyrpides N.C."/>
            <person name="Woyke T."/>
        </authorList>
    </citation>
    <scope>NUCLEOTIDE SEQUENCE</scope>
    <source>
        <strain evidence="2">GVMAG-S-ERX555907-102</strain>
    </source>
</reference>
<keyword evidence="1" id="KW-0472">Membrane</keyword>
<proteinExistence type="predicted"/>
<keyword evidence="1" id="KW-0812">Transmembrane</keyword>
<keyword evidence="1" id="KW-1133">Transmembrane helix</keyword>
<sequence length="78" mass="9083">MKLAQYINFKAFLISFAIGLLYIYLTDDYKKVIVVYPTPMNTEKKIYVDKANNCFKYKLSEASCSTNKEDYVNVGINY</sequence>
<dbReference type="AlphaFoldDB" id="A0A6C0KXN7"/>
<accession>A0A6C0KXN7</accession>
<protein>
    <submittedName>
        <fullName evidence="2">Uncharacterized protein</fullName>
    </submittedName>
</protein>
<evidence type="ECO:0000313" key="2">
    <source>
        <dbReference type="EMBL" id="QHU22359.1"/>
    </source>
</evidence>
<dbReference type="EMBL" id="MN741006">
    <property type="protein sequence ID" value="QHU22359.1"/>
    <property type="molecule type" value="Genomic_DNA"/>
</dbReference>